<evidence type="ECO:0000313" key="4">
    <source>
        <dbReference type="EMBL" id="KAI1854354.1"/>
    </source>
</evidence>
<dbReference type="GO" id="GO:0051747">
    <property type="term" value="F:cytosine C-5 DNA demethylase activity"/>
    <property type="evidence" value="ECO:0007669"/>
    <property type="project" value="TreeGrafter"/>
</dbReference>
<feature type="binding site" evidence="1">
    <location>
        <position position="677"/>
    </location>
    <ligand>
        <name>2-oxoglutarate</name>
        <dbReference type="ChEBI" id="CHEBI:16810"/>
    </ligand>
</feature>
<dbReference type="GO" id="GO:0006307">
    <property type="term" value="P:DNA alkylation repair"/>
    <property type="evidence" value="ECO:0007669"/>
    <property type="project" value="TreeGrafter"/>
</dbReference>
<dbReference type="InterPro" id="IPR027450">
    <property type="entry name" value="AlkB-like"/>
</dbReference>
<feature type="domain" description="Fe2OG dioxygenase" evidence="3">
    <location>
        <begin position="668"/>
        <end position="777"/>
    </location>
</feature>
<sequence length="928" mass="101972">MASDRSKRKASDSLEEEYFPTNSKTARRCKQTMPAATRSSARIAARATRPDKSSHSAPIIYNDDFLGIGSGNGAAANVTDFNAHLHPDTSRYAEVFGGMNQGLSSQAQGGIYGVNHSFDIATTTNVIGNGNGQTAYYNAPLPHMGEVTSNGMTGGRVGGAWMMNDGSEHATHTGSGDASFAAPQHPQGTAKTNYVHSYNRAALCDSVDYFKSHEGGNYHFNKTTLGLLIDSHGSIRDYIDGTVVITNLGGEKKRDSTTAKMTHGESQTKESKYFQFLTNTVSLGHAVVIILGDRNPRSPIKPAFPYSVMGHFMVTDIWSEASLDNQNNKVAFWMVRLEKIPTAQMSWWVRGTGDDSHLYAVGQNVCPSFICSGCGNTSKMIYNEGWTCLKPECPNHFQFTVDIGYGQQQSMVLGKVHYSTTFLRERKDPSLLIRHPLAPLVPALPTRADAAFGTEKDFKKGIVCPQCLCASRRVRWCRWECEEPTCDFTYSVDFNIYSIDEVRRETKMAKKAKPMNKAIEISNIVQEWTTTIAGYEVNTYALPGEDGTVVGTVSVLHATEGICAKLHGPDDMYINLQQRDLKLQRKAARLHGNRGEELTSHFASNWGAPYKFGVMVDTTGFDEAPEEILRGVSQLTWAQGQIINAIDQKIQDDSIQYAATSMSLRSEPFNELLSLGYFEDCVINYHDDGERELGPTVASLSLGSPSVMRFRPKKRNSIGHTPKTLDDKSKNKPAVLSFPLYHGDICIMHGTDVHRLYEHEVKPNGMLRYAMTSRYIRPETINDEAVRADALIKGKLPAGIEALAYKGQDETGDLNDMNAEVSSVEAPGTLVMDSSTVQRGQADERADNDVSNDSGDIPNADDRTQADADASVPTQLSQGSSISQATALLDDLCLDAEHLSRLSPQQKRALGNRLIRMGLTCHEAIEEN</sequence>
<dbReference type="PANTHER" id="PTHR31573:SF4">
    <property type="entry name" value="FE2OG DIOXYGENASE DOMAIN-CONTAINING PROTEIN"/>
    <property type="match status" value="1"/>
</dbReference>
<dbReference type="GO" id="GO:0008198">
    <property type="term" value="F:ferrous iron binding"/>
    <property type="evidence" value="ECO:0007669"/>
    <property type="project" value="TreeGrafter"/>
</dbReference>
<dbReference type="Gene3D" id="2.60.120.590">
    <property type="entry name" value="Alpha-ketoglutarate-dependent dioxygenase AlkB-like"/>
    <property type="match status" value="1"/>
</dbReference>
<name>A0A9P9WA25_9PEZI</name>
<dbReference type="EMBL" id="JAFIMR010000054">
    <property type="protein sequence ID" value="KAI1854354.1"/>
    <property type="molecule type" value="Genomic_DNA"/>
</dbReference>
<proteinExistence type="predicted"/>
<organism evidence="4 5">
    <name type="scientific">Neoarthrinium moseri</name>
    <dbReference type="NCBI Taxonomy" id="1658444"/>
    <lineage>
        <taxon>Eukaryota</taxon>
        <taxon>Fungi</taxon>
        <taxon>Dikarya</taxon>
        <taxon>Ascomycota</taxon>
        <taxon>Pezizomycotina</taxon>
        <taxon>Sordariomycetes</taxon>
        <taxon>Xylariomycetidae</taxon>
        <taxon>Amphisphaeriales</taxon>
        <taxon>Apiosporaceae</taxon>
        <taxon>Neoarthrinium</taxon>
    </lineage>
</organism>
<dbReference type="AlphaFoldDB" id="A0A9P9WA25"/>
<dbReference type="SUPFAM" id="SSF51197">
    <property type="entry name" value="Clavaminate synthase-like"/>
    <property type="match status" value="1"/>
</dbReference>
<feature type="region of interest" description="Disordered" evidence="2">
    <location>
        <begin position="166"/>
        <end position="189"/>
    </location>
</feature>
<protein>
    <recommendedName>
        <fullName evidence="3">Fe2OG dioxygenase domain-containing protein</fullName>
    </recommendedName>
</protein>
<reference evidence="4" key="1">
    <citation type="submission" date="2021-03" db="EMBL/GenBank/DDBJ databases">
        <title>Revisited historic fungal species revealed as producer of novel bioactive compounds through whole genome sequencing and comparative genomics.</title>
        <authorList>
            <person name="Vignolle G.A."/>
            <person name="Hochenegger N."/>
            <person name="Mach R.L."/>
            <person name="Mach-Aigner A.R."/>
            <person name="Javad Rahimi M."/>
            <person name="Salim K.A."/>
            <person name="Chan C.M."/>
            <person name="Lim L.B.L."/>
            <person name="Cai F."/>
            <person name="Druzhinina I.S."/>
            <person name="U'Ren J.M."/>
            <person name="Derntl C."/>
        </authorList>
    </citation>
    <scope>NUCLEOTIDE SEQUENCE</scope>
    <source>
        <strain evidence="4">TUCIM 5799</strain>
    </source>
</reference>
<dbReference type="Pfam" id="PF13532">
    <property type="entry name" value="2OG-FeII_Oxy_2"/>
    <property type="match status" value="1"/>
</dbReference>
<feature type="binding site" evidence="1">
    <location>
        <position position="686"/>
    </location>
    <ligand>
        <name>2-oxoglutarate</name>
        <dbReference type="ChEBI" id="CHEBI:16810"/>
    </ligand>
</feature>
<dbReference type="PANTHER" id="PTHR31573">
    <property type="entry name" value="ALPHA-KETOGLUTARATE-DEPENDENT DIOXYGENASE ALKB HOMOLOG 2"/>
    <property type="match status" value="1"/>
</dbReference>
<keyword evidence="5" id="KW-1185">Reference proteome</keyword>
<dbReference type="GO" id="GO:0035516">
    <property type="term" value="F:broad specificity oxidative DNA demethylase activity"/>
    <property type="evidence" value="ECO:0007669"/>
    <property type="project" value="TreeGrafter"/>
</dbReference>
<evidence type="ECO:0000256" key="2">
    <source>
        <dbReference type="SAM" id="MobiDB-lite"/>
    </source>
</evidence>
<feature type="region of interest" description="Disordered" evidence="2">
    <location>
        <begin position="824"/>
        <end position="880"/>
    </location>
</feature>
<dbReference type="InterPro" id="IPR032852">
    <property type="entry name" value="ALKBH2"/>
</dbReference>
<dbReference type="PROSITE" id="PS51471">
    <property type="entry name" value="FE2OG_OXY"/>
    <property type="match status" value="1"/>
</dbReference>
<feature type="compositionally biased region" description="Low complexity" evidence="2">
    <location>
        <begin position="35"/>
        <end position="47"/>
    </location>
</feature>
<comment type="caution">
    <text evidence="4">The sequence shown here is derived from an EMBL/GenBank/DDBJ whole genome shotgun (WGS) entry which is preliminary data.</text>
</comment>
<gene>
    <name evidence="4" type="ORF">JX265_012523</name>
</gene>
<accession>A0A9P9WA25</accession>
<dbReference type="InterPro" id="IPR005123">
    <property type="entry name" value="Oxoglu/Fe-dep_dioxygenase_dom"/>
</dbReference>
<evidence type="ECO:0000313" key="5">
    <source>
        <dbReference type="Proteomes" id="UP000829685"/>
    </source>
</evidence>
<feature type="region of interest" description="Disordered" evidence="2">
    <location>
        <begin position="1"/>
        <end position="55"/>
    </location>
</feature>
<dbReference type="Proteomes" id="UP000829685">
    <property type="component" value="Unassembled WGS sequence"/>
</dbReference>
<dbReference type="InterPro" id="IPR037151">
    <property type="entry name" value="AlkB-like_sf"/>
</dbReference>
<evidence type="ECO:0000259" key="3">
    <source>
        <dbReference type="PROSITE" id="PS51471"/>
    </source>
</evidence>
<evidence type="ECO:0000256" key="1">
    <source>
        <dbReference type="PIRSR" id="PIRSR632852-1"/>
    </source>
</evidence>